<feature type="transmembrane region" description="Helical" evidence="8">
    <location>
        <begin position="161"/>
        <end position="183"/>
    </location>
</feature>
<protein>
    <submittedName>
        <fullName evidence="9">Transport system permease</fullName>
    </submittedName>
</protein>
<evidence type="ECO:0000313" key="9">
    <source>
        <dbReference type="EMBL" id="SBW22566.1"/>
    </source>
</evidence>
<evidence type="ECO:0000256" key="2">
    <source>
        <dbReference type="ARBA" id="ARBA00007935"/>
    </source>
</evidence>
<dbReference type="FunFam" id="1.10.3470.10:FF:000001">
    <property type="entry name" value="Vitamin B12 ABC transporter permease BtuC"/>
    <property type="match status" value="1"/>
</dbReference>
<organism evidence="9 10">
    <name type="scientific">Candidatus Protofrankia californiensis</name>
    <dbReference type="NCBI Taxonomy" id="1839754"/>
    <lineage>
        <taxon>Bacteria</taxon>
        <taxon>Bacillati</taxon>
        <taxon>Actinomycetota</taxon>
        <taxon>Actinomycetes</taxon>
        <taxon>Frankiales</taxon>
        <taxon>Frankiaceae</taxon>
        <taxon>Protofrankia</taxon>
    </lineage>
</organism>
<dbReference type="Pfam" id="PF01032">
    <property type="entry name" value="FecCD"/>
    <property type="match status" value="1"/>
</dbReference>
<keyword evidence="6 8" id="KW-1133">Transmembrane helix</keyword>
<dbReference type="SUPFAM" id="SSF81345">
    <property type="entry name" value="ABC transporter involved in vitamin B12 uptake, BtuC"/>
    <property type="match status" value="1"/>
</dbReference>
<dbReference type="GO" id="GO:0033214">
    <property type="term" value="P:siderophore-iron import into cell"/>
    <property type="evidence" value="ECO:0007669"/>
    <property type="project" value="TreeGrafter"/>
</dbReference>
<feature type="transmembrane region" description="Helical" evidence="8">
    <location>
        <begin position="71"/>
        <end position="95"/>
    </location>
</feature>
<dbReference type="GO" id="GO:0005886">
    <property type="term" value="C:plasma membrane"/>
    <property type="evidence" value="ECO:0007669"/>
    <property type="project" value="UniProtKB-SubCell"/>
</dbReference>
<feature type="transmembrane region" description="Helical" evidence="8">
    <location>
        <begin position="189"/>
        <end position="212"/>
    </location>
</feature>
<keyword evidence="5 8" id="KW-0812">Transmembrane</keyword>
<reference evidence="10" key="1">
    <citation type="submission" date="2016-02" db="EMBL/GenBank/DDBJ databases">
        <authorList>
            <person name="Wibberg D."/>
        </authorList>
    </citation>
    <scope>NUCLEOTIDE SEQUENCE [LARGE SCALE GENOMIC DNA]</scope>
</reference>
<evidence type="ECO:0000256" key="5">
    <source>
        <dbReference type="ARBA" id="ARBA00022692"/>
    </source>
</evidence>
<feature type="transmembrane region" description="Helical" evidence="8">
    <location>
        <begin position="224"/>
        <end position="247"/>
    </location>
</feature>
<name>A0A1C3NYE0_9ACTN</name>
<feature type="transmembrane region" description="Helical" evidence="8">
    <location>
        <begin position="133"/>
        <end position="154"/>
    </location>
</feature>
<evidence type="ECO:0000256" key="4">
    <source>
        <dbReference type="ARBA" id="ARBA00022475"/>
    </source>
</evidence>
<feature type="transmembrane region" description="Helical" evidence="8">
    <location>
        <begin position="383"/>
        <end position="401"/>
    </location>
</feature>
<feature type="transmembrane region" description="Helical" evidence="8">
    <location>
        <begin position="355"/>
        <end position="377"/>
    </location>
</feature>
<dbReference type="InterPro" id="IPR000522">
    <property type="entry name" value="ABC_transptr_permease_BtuC"/>
</dbReference>
<proteinExistence type="inferred from homology"/>
<dbReference type="CDD" id="cd06550">
    <property type="entry name" value="TM_ABC_iron-siderophores_like"/>
    <property type="match status" value="1"/>
</dbReference>
<evidence type="ECO:0000313" key="10">
    <source>
        <dbReference type="Proteomes" id="UP000199013"/>
    </source>
</evidence>
<evidence type="ECO:0000256" key="7">
    <source>
        <dbReference type="ARBA" id="ARBA00023136"/>
    </source>
</evidence>
<dbReference type="EMBL" id="FLUV01001193">
    <property type="protein sequence ID" value="SBW22566.1"/>
    <property type="molecule type" value="Genomic_DNA"/>
</dbReference>
<keyword evidence="10" id="KW-1185">Reference proteome</keyword>
<sequence length="411" mass="41614">MVSACGRTDGEDGSALLTVGQPIRLNGMSRSPGETGGAARMSSVATLGPARRTTPVAGPVSRTARGPRGTFLITVVALVAATPIVLVAAISVGAVSISPIDVWSSAIGHLVGGGGHASAVDDQIIWQIRTPRVLLAFVVGAGLAVTGAVLQAVVRNPLADPYVLGVSAGASVAAVAMLTLGGIATTGLLSALGVSGAAFIGAVVTLGLVIALGQRQRQLDPNRLLLAGTALFYLFQAGTSFLQLRVGSNQLAAVLFWLLGTVSGADWHKLVLPTLIVTAATLWLVTRARHLNALLLGDEAAASLGISVSRLRAQLLVIAAALTAAVIAVAGGVGFVGLVAPHCVRLLIGSDHRRLLPVAALLGGVFLVLADLIGRVVARPLELPLSIITAVVGVPFFLVLLRRSGRMGGVA</sequence>
<evidence type="ECO:0000256" key="8">
    <source>
        <dbReference type="SAM" id="Phobius"/>
    </source>
</evidence>
<dbReference type="InterPro" id="IPR037294">
    <property type="entry name" value="ABC_BtuC-like"/>
</dbReference>
<keyword evidence="3" id="KW-0813">Transport</keyword>
<dbReference type="AlphaFoldDB" id="A0A1C3NYE0"/>
<dbReference type="Proteomes" id="UP000199013">
    <property type="component" value="Unassembled WGS sequence"/>
</dbReference>
<feature type="transmembrane region" description="Helical" evidence="8">
    <location>
        <begin position="317"/>
        <end position="343"/>
    </location>
</feature>
<evidence type="ECO:0000256" key="1">
    <source>
        <dbReference type="ARBA" id="ARBA00004651"/>
    </source>
</evidence>
<dbReference type="PANTHER" id="PTHR30472:SF67">
    <property type="entry name" value="PERMEASE OF ABC TRANSPORTER-RELATED"/>
    <property type="match status" value="1"/>
</dbReference>
<keyword evidence="4" id="KW-1003">Cell membrane</keyword>
<gene>
    <name evidence="9" type="ORF">FDG2_2818</name>
</gene>
<dbReference type="PANTHER" id="PTHR30472">
    <property type="entry name" value="FERRIC ENTEROBACTIN TRANSPORT SYSTEM PERMEASE PROTEIN"/>
    <property type="match status" value="1"/>
</dbReference>
<evidence type="ECO:0000256" key="6">
    <source>
        <dbReference type="ARBA" id="ARBA00022989"/>
    </source>
</evidence>
<keyword evidence="7 8" id="KW-0472">Membrane</keyword>
<dbReference type="Gene3D" id="1.10.3470.10">
    <property type="entry name" value="ABC transporter involved in vitamin B12 uptake, BtuC"/>
    <property type="match status" value="1"/>
</dbReference>
<evidence type="ECO:0000256" key="3">
    <source>
        <dbReference type="ARBA" id="ARBA00022448"/>
    </source>
</evidence>
<dbReference type="GO" id="GO:0022857">
    <property type="term" value="F:transmembrane transporter activity"/>
    <property type="evidence" value="ECO:0007669"/>
    <property type="project" value="InterPro"/>
</dbReference>
<accession>A0A1C3NYE0</accession>
<comment type="subcellular location">
    <subcellularLocation>
        <location evidence="1">Cell membrane</location>
        <topology evidence="1">Multi-pass membrane protein</topology>
    </subcellularLocation>
</comment>
<comment type="similarity">
    <text evidence="2">Belongs to the binding-protein-dependent transport system permease family. FecCD subfamily.</text>
</comment>